<dbReference type="InterPro" id="IPR013087">
    <property type="entry name" value="Znf_C2H2_type"/>
</dbReference>
<feature type="region of interest" description="Disordered" evidence="2">
    <location>
        <begin position="1"/>
        <end position="80"/>
    </location>
</feature>
<evidence type="ECO:0000256" key="1">
    <source>
        <dbReference type="PROSITE-ProRule" id="PRU00042"/>
    </source>
</evidence>
<sequence>MTGRQKYDELFGSGRKSNTSKPGAKRKIPRTSENSPKLKTSKYSDLFPEVSKSRRPVSKPKKPAKPASESPRPITHPRFIAENDHKIHILAPDSPEARTVAPSLTNPYRCSECGFTTGRLNVLVIHNKSHVAAAAAKPATAKRKNNAEPRDSTPKKKKRPADGSTVKVVKAKVERGEGTPKKLAKQSPKKSAPSTPKKSPKKEDKVEEVKPKTPVKLSPLKPAQSSRPLLLEDWDEDDDEEEAERAKIRSEIERFICDKKTPTKMDDASGPSTSSGGSPAEASTDDATKLGEDTKDESVDVEPFTLSENDAERVEETEAERAKEADAERTGETDAERTDETEPSAAEPPSADDEEAAKKQAQRERNDALLQAAVDDVLAETAPVALPTLPPAPADQAALSTYEFTGAEPEPVPARPRPVRVCPAGSPPPRAADAVDVSSSRPTPTSSADGPPTATATSSLPPNLQILSVPGTDGQPDTYVLVSVDERGNVQTVNPLENLGGLGADTLLAYEVAQEDGSTRTAYLNPASLSTSADIKQLLGADEKVDSTTQLPDSSGK</sequence>
<dbReference type="GO" id="GO:0008270">
    <property type="term" value="F:zinc ion binding"/>
    <property type="evidence" value="ECO:0007669"/>
    <property type="project" value="UniProtKB-KW"/>
</dbReference>
<dbReference type="EMBL" id="VIIS01001862">
    <property type="protein sequence ID" value="KAF0291677.1"/>
    <property type="molecule type" value="Genomic_DNA"/>
</dbReference>
<protein>
    <recommendedName>
        <fullName evidence="3">C2H2-type domain-containing protein</fullName>
    </recommendedName>
</protein>
<gene>
    <name evidence="4" type="ORF">FJT64_010255</name>
</gene>
<feature type="compositionally biased region" description="Basic and acidic residues" evidence="2">
    <location>
        <begin position="171"/>
        <end position="180"/>
    </location>
</feature>
<dbReference type="OrthoDB" id="6381815at2759"/>
<name>A0A6A4V618_AMPAM</name>
<reference evidence="4 5" key="1">
    <citation type="submission" date="2019-07" db="EMBL/GenBank/DDBJ databases">
        <title>Draft genome assembly of a fouling barnacle, Amphibalanus amphitrite (Darwin, 1854): The first reference genome for Thecostraca.</title>
        <authorList>
            <person name="Kim W."/>
        </authorList>
    </citation>
    <scope>NUCLEOTIDE SEQUENCE [LARGE SCALE GENOMIC DNA]</scope>
    <source>
        <strain evidence="4">SNU_AA5</strain>
        <tissue evidence="4">Soma without cirri and trophi</tissue>
    </source>
</reference>
<comment type="caution">
    <text evidence="4">The sequence shown here is derived from an EMBL/GenBank/DDBJ whole genome shotgun (WGS) entry which is preliminary data.</text>
</comment>
<feature type="compositionally biased region" description="Basic and acidic residues" evidence="2">
    <location>
        <begin position="286"/>
        <end position="298"/>
    </location>
</feature>
<feature type="compositionally biased region" description="Basic and acidic residues" evidence="2">
    <location>
        <begin position="244"/>
        <end position="267"/>
    </location>
</feature>
<feature type="compositionally biased region" description="Low complexity" evidence="2">
    <location>
        <begin position="268"/>
        <end position="282"/>
    </location>
</feature>
<evidence type="ECO:0000313" key="5">
    <source>
        <dbReference type="Proteomes" id="UP000440578"/>
    </source>
</evidence>
<feature type="domain" description="C2H2-type" evidence="3">
    <location>
        <begin position="108"/>
        <end position="135"/>
    </location>
</feature>
<evidence type="ECO:0000259" key="3">
    <source>
        <dbReference type="PROSITE" id="PS50157"/>
    </source>
</evidence>
<feature type="region of interest" description="Disordered" evidence="2">
    <location>
        <begin position="131"/>
        <end position="374"/>
    </location>
</feature>
<proteinExistence type="predicted"/>
<keyword evidence="5" id="KW-1185">Reference proteome</keyword>
<feature type="compositionally biased region" description="Basic residues" evidence="2">
    <location>
        <begin position="53"/>
        <end position="64"/>
    </location>
</feature>
<feature type="region of interest" description="Disordered" evidence="2">
    <location>
        <begin position="386"/>
        <end position="476"/>
    </location>
</feature>
<feature type="compositionally biased region" description="Polar residues" evidence="2">
    <location>
        <begin position="437"/>
        <end position="448"/>
    </location>
</feature>
<keyword evidence="1" id="KW-0863">Zinc-finger</keyword>
<keyword evidence="1" id="KW-0479">Metal-binding</keyword>
<feature type="compositionally biased region" description="Low complexity" evidence="2">
    <location>
        <begin position="451"/>
        <end position="462"/>
    </location>
</feature>
<feature type="compositionally biased region" description="Polar residues" evidence="2">
    <location>
        <begin position="31"/>
        <end position="43"/>
    </location>
</feature>
<dbReference type="Proteomes" id="UP000440578">
    <property type="component" value="Unassembled WGS sequence"/>
</dbReference>
<feature type="compositionally biased region" description="Basic and acidic residues" evidence="2">
    <location>
        <begin position="201"/>
        <end position="211"/>
    </location>
</feature>
<dbReference type="PROSITE" id="PS50157">
    <property type="entry name" value="ZINC_FINGER_C2H2_2"/>
    <property type="match status" value="1"/>
</dbReference>
<feature type="compositionally biased region" description="Acidic residues" evidence="2">
    <location>
        <begin position="232"/>
        <end position="243"/>
    </location>
</feature>
<feature type="compositionally biased region" description="Basic and acidic residues" evidence="2">
    <location>
        <begin position="356"/>
        <end position="367"/>
    </location>
</feature>
<feature type="compositionally biased region" description="Basic and acidic residues" evidence="2">
    <location>
        <begin position="145"/>
        <end position="154"/>
    </location>
</feature>
<organism evidence="4 5">
    <name type="scientific">Amphibalanus amphitrite</name>
    <name type="common">Striped barnacle</name>
    <name type="synonym">Balanus amphitrite</name>
    <dbReference type="NCBI Taxonomy" id="1232801"/>
    <lineage>
        <taxon>Eukaryota</taxon>
        <taxon>Metazoa</taxon>
        <taxon>Ecdysozoa</taxon>
        <taxon>Arthropoda</taxon>
        <taxon>Crustacea</taxon>
        <taxon>Multicrustacea</taxon>
        <taxon>Cirripedia</taxon>
        <taxon>Thoracica</taxon>
        <taxon>Thoracicalcarea</taxon>
        <taxon>Balanomorpha</taxon>
        <taxon>Balanoidea</taxon>
        <taxon>Balanidae</taxon>
        <taxon>Amphibalaninae</taxon>
        <taxon>Amphibalanus</taxon>
    </lineage>
</organism>
<dbReference type="AlphaFoldDB" id="A0A6A4V618"/>
<keyword evidence="1" id="KW-0862">Zinc</keyword>
<evidence type="ECO:0000256" key="2">
    <source>
        <dbReference type="SAM" id="MobiDB-lite"/>
    </source>
</evidence>
<evidence type="ECO:0000313" key="4">
    <source>
        <dbReference type="EMBL" id="KAF0291677.1"/>
    </source>
</evidence>
<feature type="compositionally biased region" description="Basic and acidic residues" evidence="2">
    <location>
        <begin position="310"/>
        <end position="340"/>
    </location>
</feature>
<accession>A0A6A4V618</accession>